<name>A0AAV4A9Q1_9GAST</name>
<evidence type="ECO:0000313" key="1">
    <source>
        <dbReference type="EMBL" id="GFO03483.1"/>
    </source>
</evidence>
<evidence type="ECO:0000313" key="2">
    <source>
        <dbReference type="Proteomes" id="UP000735302"/>
    </source>
</evidence>
<sequence>MQVGDNLLTKGWIDGIESTFPSRSLEQNCASKLGFVFITPLPSRAWLDNDSIASWSVQARLRAMLYRCSGSGVGGQVQPVVSNQMVRGNRRDVKKRRMGQNPHNAMQRILPETMLGSMFRQARLQWRAYLHGI</sequence>
<comment type="caution">
    <text evidence="1">The sequence shown here is derived from an EMBL/GenBank/DDBJ whole genome shotgun (WGS) entry which is preliminary data.</text>
</comment>
<protein>
    <submittedName>
        <fullName evidence="1">Uncharacterized protein</fullName>
    </submittedName>
</protein>
<gene>
    <name evidence="1" type="ORF">PoB_002998800</name>
</gene>
<organism evidence="1 2">
    <name type="scientific">Plakobranchus ocellatus</name>
    <dbReference type="NCBI Taxonomy" id="259542"/>
    <lineage>
        <taxon>Eukaryota</taxon>
        <taxon>Metazoa</taxon>
        <taxon>Spiralia</taxon>
        <taxon>Lophotrochozoa</taxon>
        <taxon>Mollusca</taxon>
        <taxon>Gastropoda</taxon>
        <taxon>Heterobranchia</taxon>
        <taxon>Euthyneura</taxon>
        <taxon>Panpulmonata</taxon>
        <taxon>Sacoglossa</taxon>
        <taxon>Placobranchoidea</taxon>
        <taxon>Plakobranchidae</taxon>
        <taxon>Plakobranchus</taxon>
    </lineage>
</organism>
<dbReference type="AlphaFoldDB" id="A0AAV4A9Q1"/>
<keyword evidence="2" id="KW-1185">Reference proteome</keyword>
<dbReference type="Proteomes" id="UP000735302">
    <property type="component" value="Unassembled WGS sequence"/>
</dbReference>
<accession>A0AAV4A9Q1</accession>
<proteinExistence type="predicted"/>
<dbReference type="EMBL" id="BLXT01003727">
    <property type="protein sequence ID" value="GFO03483.1"/>
    <property type="molecule type" value="Genomic_DNA"/>
</dbReference>
<reference evidence="1 2" key="1">
    <citation type="journal article" date="2021" name="Elife">
        <title>Chloroplast acquisition without the gene transfer in kleptoplastic sea slugs, Plakobranchus ocellatus.</title>
        <authorList>
            <person name="Maeda T."/>
            <person name="Takahashi S."/>
            <person name="Yoshida T."/>
            <person name="Shimamura S."/>
            <person name="Takaki Y."/>
            <person name="Nagai Y."/>
            <person name="Toyoda A."/>
            <person name="Suzuki Y."/>
            <person name="Arimoto A."/>
            <person name="Ishii H."/>
            <person name="Satoh N."/>
            <person name="Nishiyama T."/>
            <person name="Hasebe M."/>
            <person name="Maruyama T."/>
            <person name="Minagawa J."/>
            <person name="Obokata J."/>
            <person name="Shigenobu S."/>
        </authorList>
    </citation>
    <scope>NUCLEOTIDE SEQUENCE [LARGE SCALE GENOMIC DNA]</scope>
</reference>